<organism evidence="2">
    <name type="scientific">uncultured Caudovirales phage</name>
    <dbReference type="NCBI Taxonomy" id="2100421"/>
    <lineage>
        <taxon>Viruses</taxon>
        <taxon>Duplodnaviria</taxon>
        <taxon>Heunggongvirae</taxon>
        <taxon>Uroviricota</taxon>
        <taxon>Caudoviricetes</taxon>
        <taxon>Peduoviridae</taxon>
        <taxon>Maltschvirus</taxon>
        <taxon>Maltschvirus maltsch</taxon>
    </lineage>
</organism>
<sequence>MQLFLDCDGVLADFDARAIEVLGMNPRDFEEKKGTAEFWRIIEKTPDFFYTLQPMAGAFDLVDAVAHLKPIILTGVPQGSWAIGQKLRWGQKYFPELEMWTCRSKDKIKLANPGDIIVDDWLKHRQKWIDGGGIWVTHTSAWDSIRQLKELGVI</sequence>
<gene>
    <name evidence="3" type="ORF">UFOVP1065_185</name>
    <name evidence="4" type="ORF">UFOVP1198_154</name>
    <name evidence="5" type="ORF">UFOVP1418_146</name>
    <name evidence="7" type="ORF">UFOVP1524_4</name>
    <name evidence="6" type="ORF">UFOVP1651_4</name>
    <name evidence="1" type="ORF">UFOVP908_215</name>
    <name evidence="2" type="ORF">UFOVP990_154</name>
</gene>
<protein>
    <submittedName>
        <fullName evidence="2">5'(3')-deoxyribonucleotidase</fullName>
    </submittedName>
</protein>
<reference evidence="2" key="1">
    <citation type="submission" date="2020-05" db="EMBL/GenBank/DDBJ databases">
        <authorList>
            <person name="Chiriac C."/>
            <person name="Salcher M."/>
            <person name="Ghai R."/>
            <person name="Kavagutti S V."/>
        </authorList>
    </citation>
    <scope>NUCLEOTIDE SEQUENCE</scope>
</reference>
<dbReference type="EMBL" id="LR797518">
    <property type="protein sequence ID" value="CAB4222310.1"/>
    <property type="molecule type" value="Genomic_DNA"/>
</dbReference>
<name>A0A6J5Q6E4_9CAUD</name>
<dbReference type="Gene3D" id="3.40.50.1000">
    <property type="entry name" value="HAD superfamily/HAD-like"/>
    <property type="match status" value="1"/>
</dbReference>
<evidence type="ECO:0000313" key="4">
    <source>
        <dbReference type="EMBL" id="CAB4190814.1"/>
    </source>
</evidence>
<evidence type="ECO:0000313" key="5">
    <source>
        <dbReference type="EMBL" id="CAB4211163.1"/>
    </source>
</evidence>
<dbReference type="SUPFAM" id="SSF56784">
    <property type="entry name" value="HAD-like"/>
    <property type="match status" value="1"/>
</dbReference>
<dbReference type="EMBL" id="LR798378">
    <property type="protein sequence ID" value="CAB5227625.1"/>
    <property type="molecule type" value="Genomic_DNA"/>
</dbReference>
<dbReference type="InterPro" id="IPR023214">
    <property type="entry name" value="HAD_sf"/>
</dbReference>
<evidence type="ECO:0000313" key="3">
    <source>
        <dbReference type="EMBL" id="CAB4182242.1"/>
    </source>
</evidence>
<dbReference type="EMBL" id="LR797157">
    <property type="protein sequence ID" value="CAB4190814.1"/>
    <property type="molecule type" value="Genomic_DNA"/>
</dbReference>
<evidence type="ECO:0000313" key="1">
    <source>
        <dbReference type="EMBL" id="CAB4171074.1"/>
    </source>
</evidence>
<proteinExistence type="predicted"/>
<evidence type="ECO:0000313" key="2">
    <source>
        <dbReference type="EMBL" id="CAB4177051.1"/>
    </source>
</evidence>
<dbReference type="EMBL" id="LR796945">
    <property type="protein sequence ID" value="CAB4177051.1"/>
    <property type="molecule type" value="Genomic_DNA"/>
</dbReference>
<dbReference type="InterPro" id="IPR036412">
    <property type="entry name" value="HAD-like_sf"/>
</dbReference>
<evidence type="ECO:0000313" key="6">
    <source>
        <dbReference type="EMBL" id="CAB4222310.1"/>
    </source>
</evidence>
<dbReference type="EMBL" id="LR797021">
    <property type="protein sequence ID" value="CAB4182242.1"/>
    <property type="molecule type" value="Genomic_DNA"/>
</dbReference>
<dbReference type="EMBL" id="LR796860">
    <property type="protein sequence ID" value="CAB4171074.1"/>
    <property type="molecule type" value="Genomic_DNA"/>
</dbReference>
<accession>A0A6J5Q6E4</accession>
<evidence type="ECO:0000313" key="7">
    <source>
        <dbReference type="EMBL" id="CAB5227625.1"/>
    </source>
</evidence>
<dbReference type="EMBL" id="LR797369">
    <property type="protein sequence ID" value="CAB4211163.1"/>
    <property type="molecule type" value="Genomic_DNA"/>
</dbReference>